<gene>
    <name evidence="1" type="ORF">M9H77_25393</name>
</gene>
<reference evidence="2" key="1">
    <citation type="journal article" date="2023" name="Nat. Plants">
        <title>Single-cell RNA sequencing provides a high-resolution roadmap for understanding the multicellular compartmentation of specialized metabolism.</title>
        <authorList>
            <person name="Sun S."/>
            <person name="Shen X."/>
            <person name="Li Y."/>
            <person name="Li Y."/>
            <person name="Wang S."/>
            <person name="Li R."/>
            <person name="Zhang H."/>
            <person name="Shen G."/>
            <person name="Guo B."/>
            <person name="Wei J."/>
            <person name="Xu J."/>
            <person name="St-Pierre B."/>
            <person name="Chen S."/>
            <person name="Sun C."/>
        </authorList>
    </citation>
    <scope>NUCLEOTIDE SEQUENCE [LARGE SCALE GENOMIC DNA]</scope>
</reference>
<accession>A0ACC0A8L3</accession>
<comment type="caution">
    <text evidence="1">The sequence shown here is derived from an EMBL/GenBank/DDBJ whole genome shotgun (WGS) entry which is preliminary data.</text>
</comment>
<evidence type="ECO:0000313" key="1">
    <source>
        <dbReference type="EMBL" id="KAI5656600.1"/>
    </source>
</evidence>
<organism evidence="1 2">
    <name type="scientific">Catharanthus roseus</name>
    <name type="common">Madagascar periwinkle</name>
    <name type="synonym">Vinca rosea</name>
    <dbReference type="NCBI Taxonomy" id="4058"/>
    <lineage>
        <taxon>Eukaryota</taxon>
        <taxon>Viridiplantae</taxon>
        <taxon>Streptophyta</taxon>
        <taxon>Embryophyta</taxon>
        <taxon>Tracheophyta</taxon>
        <taxon>Spermatophyta</taxon>
        <taxon>Magnoliopsida</taxon>
        <taxon>eudicotyledons</taxon>
        <taxon>Gunneridae</taxon>
        <taxon>Pentapetalae</taxon>
        <taxon>asterids</taxon>
        <taxon>lamiids</taxon>
        <taxon>Gentianales</taxon>
        <taxon>Apocynaceae</taxon>
        <taxon>Rauvolfioideae</taxon>
        <taxon>Vinceae</taxon>
        <taxon>Catharanthinae</taxon>
        <taxon>Catharanthus</taxon>
    </lineage>
</organism>
<dbReference type="Proteomes" id="UP001060085">
    <property type="component" value="Linkage Group LG06"/>
</dbReference>
<dbReference type="EMBL" id="CM044706">
    <property type="protein sequence ID" value="KAI5656600.1"/>
    <property type="molecule type" value="Genomic_DNA"/>
</dbReference>
<protein>
    <submittedName>
        <fullName evidence="1">Uncharacterized protein</fullName>
    </submittedName>
</protein>
<evidence type="ECO:0000313" key="2">
    <source>
        <dbReference type="Proteomes" id="UP001060085"/>
    </source>
</evidence>
<sequence>MANESGDSKMKTSSSSSADSYIGSIISLTSKYEIRYEGVLYYLNPQDSTLGLKNVRSFGTEGRKKDGPEIPPSDKVYEYILFRGSDIKDLQVKSSPASQAEEPLHNDPAIIQSQSASGHSNIPKPSAVSGGSLTESSLHMEASTLNLRSYPNVAPSHQSGAQAGAFGPSQTAKSTNLSSHALPNAWPGYNVATNDHAFARQQPIPSAATSFPLSPNFQQVSPVQAPTNIALTGSSNLLTPMPSLGVSNSINPNNVPTLTPEQLPAHPMNPLSSSVKSSLSYPSIITNQLNMPSLHASGQNGTRIEAPEMINMYTEPLTLQPVRSSSYSTSSLVDSASGSLLKQSQPLVTPDLLSQPRPSEVSSVQNLYPDQRDMGVLNSASPNPLYLSTAPAAQAPPLQQYTEEFDFDAMNEKFKKDEVWGYLGKAKQIDKRERIEENTTACETLNEESDGSVAETDTKPAYNKDEFFDTISCNTTAQRARNGQNRFPERARHNNETFGNFQQRMQPGYGGYLSGRGHQRDPYSWGRGYNSGGRGRGGYPRWY</sequence>
<proteinExistence type="predicted"/>
<name>A0ACC0A8L3_CATRO</name>
<keyword evidence="2" id="KW-1185">Reference proteome</keyword>